<dbReference type="EMBL" id="JAPMSZ010000005">
    <property type="protein sequence ID" value="KAJ5102189.1"/>
    <property type="molecule type" value="Genomic_DNA"/>
</dbReference>
<dbReference type="OrthoDB" id="2262349at2759"/>
<feature type="compositionally biased region" description="Basic and acidic residues" evidence="1">
    <location>
        <begin position="106"/>
        <end position="116"/>
    </location>
</feature>
<name>A0A9W9FL18_9EURO</name>
<dbReference type="AlphaFoldDB" id="A0A9W9FL18"/>
<dbReference type="PANTHER" id="PTHR31644:SF4">
    <property type="entry name" value="ZN(II)2CYS6 TRANSCRIPTION FACTOR (EUROFUNG)"/>
    <property type="match status" value="1"/>
</dbReference>
<organism evidence="2 3">
    <name type="scientific">Penicillium alfredii</name>
    <dbReference type="NCBI Taxonomy" id="1506179"/>
    <lineage>
        <taxon>Eukaryota</taxon>
        <taxon>Fungi</taxon>
        <taxon>Dikarya</taxon>
        <taxon>Ascomycota</taxon>
        <taxon>Pezizomycotina</taxon>
        <taxon>Eurotiomycetes</taxon>
        <taxon>Eurotiomycetidae</taxon>
        <taxon>Eurotiales</taxon>
        <taxon>Aspergillaceae</taxon>
        <taxon>Penicillium</taxon>
    </lineage>
</organism>
<dbReference type="PANTHER" id="PTHR31644">
    <property type="entry name" value="TRANSCRIPTIONAL ACTIVATOR ARO80-RELATED"/>
    <property type="match status" value="1"/>
</dbReference>
<reference evidence="2" key="1">
    <citation type="submission" date="2022-11" db="EMBL/GenBank/DDBJ databases">
        <authorList>
            <person name="Petersen C."/>
        </authorList>
    </citation>
    <scope>NUCLEOTIDE SEQUENCE</scope>
    <source>
        <strain evidence="2">IBT 34128</strain>
    </source>
</reference>
<dbReference type="InterPro" id="IPR052780">
    <property type="entry name" value="AAA_Catabolism_Regulators"/>
</dbReference>
<dbReference type="GO" id="GO:0005634">
    <property type="term" value="C:nucleus"/>
    <property type="evidence" value="ECO:0007669"/>
    <property type="project" value="TreeGrafter"/>
</dbReference>
<dbReference type="CDD" id="cd12148">
    <property type="entry name" value="fungal_TF_MHR"/>
    <property type="match status" value="1"/>
</dbReference>
<feature type="compositionally biased region" description="Basic and acidic residues" evidence="1">
    <location>
        <begin position="284"/>
        <end position="300"/>
    </location>
</feature>
<dbReference type="GO" id="GO:0045944">
    <property type="term" value="P:positive regulation of transcription by RNA polymerase II"/>
    <property type="evidence" value="ECO:0007669"/>
    <property type="project" value="TreeGrafter"/>
</dbReference>
<comment type="caution">
    <text evidence="2">The sequence shown here is derived from an EMBL/GenBank/DDBJ whole genome shotgun (WGS) entry which is preliminary data.</text>
</comment>
<dbReference type="Proteomes" id="UP001141434">
    <property type="component" value="Unassembled WGS sequence"/>
</dbReference>
<feature type="region of interest" description="Disordered" evidence="1">
    <location>
        <begin position="103"/>
        <end position="125"/>
    </location>
</feature>
<sequence length="708" mass="79861">MYALRPAEAIGWGYRHGENDLSISDAPEISEEQRPVADGMNRQKTAHEERGLRSAIDADESQGEHLPQTESHQDGLSTSVLQKVISNNKDAMNILFEAALQEESNEAGRQEERPNPRDISSAPSTIREVTEPDVLRIWNACRFVKMGWFSAHEAMVLVDLFFANMNPLSPILTDFFASHTSQFFLVTQEPMLCCTILMISSRYHTLPGAGGCSRAFFIHNRLWQHCQHLLLRLMLGQEKISKAKTRNIGSIEALLLMAEWHPRALQFPPDTDGWDSDFILTNPDGRDPPSRTEEMPVSDRWREDVVEPTKRFERMSWMALNSALALAHELGVFDLGLWLEKQDDSMGADAEMYVEHLERRRERIPSLLFVFINALSSRIGCTSPMPSHASLVFQELIGSSQSDNSKEWLRFMAAWIELTKLTTAVTDSFKSLINFGWPSGMADTALEILEGRQISLANWRQRNLRSTRPGSTFSDILFIEYQNLRILINSIGMQRIVQRVLVEFPFMRASTIDSTFLEEARKLNMTGREYGFIEEVIDGCCQTLEKATALADTGILHYSPMRLLFRTISASIFLLKALALGVRNGKLQEALQILDRAIAALQDTDQHDDVHLKTRYADLLKTQVSRLQRSLASSFSVTSGLNEMPSSTFFPVSNYGEGVSDFTSSNMNDWIALPLDPSMAPFNSSDGIVEARLDGIGLDLDFLWQLPP</sequence>
<evidence type="ECO:0000256" key="1">
    <source>
        <dbReference type="SAM" id="MobiDB-lite"/>
    </source>
</evidence>
<feature type="region of interest" description="Disordered" evidence="1">
    <location>
        <begin position="25"/>
        <end position="52"/>
    </location>
</feature>
<dbReference type="RefSeq" id="XP_056513020.1">
    <property type="nucleotide sequence ID" value="XM_056654993.1"/>
</dbReference>
<dbReference type="GeneID" id="81394161"/>
<feature type="region of interest" description="Disordered" evidence="1">
    <location>
        <begin position="280"/>
        <end position="300"/>
    </location>
</feature>
<reference evidence="2" key="2">
    <citation type="journal article" date="2023" name="IMA Fungus">
        <title>Comparative genomic study of the Penicillium genus elucidates a diverse pangenome and 15 lateral gene transfer events.</title>
        <authorList>
            <person name="Petersen C."/>
            <person name="Sorensen T."/>
            <person name="Nielsen M.R."/>
            <person name="Sondergaard T.E."/>
            <person name="Sorensen J.L."/>
            <person name="Fitzpatrick D.A."/>
            <person name="Frisvad J.C."/>
            <person name="Nielsen K.L."/>
        </authorList>
    </citation>
    <scope>NUCLEOTIDE SEQUENCE</scope>
    <source>
        <strain evidence="2">IBT 34128</strain>
    </source>
</reference>
<accession>A0A9W9FL18</accession>
<evidence type="ECO:0008006" key="4">
    <source>
        <dbReference type="Google" id="ProtNLM"/>
    </source>
</evidence>
<dbReference type="GO" id="GO:0000981">
    <property type="term" value="F:DNA-binding transcription factor activity, RNA polymerase II-specific"/>
    <property type="evidence" value="ECO:0007669"/>
    <property type="project" value="TreeGrafter"/>
</dbReference>
<proteinExistence type="predicted"/>
<gene>
    <name evidence="2" type="ORF">NUU61_004411</name>
</gene>
<protein>
    <recommendedName>
        <fullName evidence="4">Transcription factor domain-containing protein</fullName>
    </recommendedName>
</protein>
<evidence type="ECO:0000313" key="2">
    <source>
        <dbReference type="EMBL" id="KAJ5102189.1"/>
    </source>
</evidence>
<evidence type="ECO:0000313" key="3">
    <source>
        <dbReference type="Proteomes" id="UP001141434"/>
    </source>
</evidence>
<dbReference type="GO" id="GO:0009074">
    <property type="term" value="P:aromatic amino acid family catabolic process"/>
    <property type="evidence" value="ECO:0007669"/>
    <property type="project" value="TreeGrafter"/>
</dbReference>
<keyword evidence="3" id="KW-1185">Reference proteome</keyword>